<dbReference type="InterPro" id="IPR029039">
    <property type="entry name" value="Flavoprotein-like_sf"/>
</dbReference>
<sequence length="184" mass="19467">MAIRVLALVGSLRAGSHNRQLAEAAVKHAPDGVTVEIFEGLGEVPFYNEDLDAEANTPEQARRLRAAVSEADALLLFSPEYNGTMPAVLKNAIDWISRPHGAGVIKNKPAAVAGTAAGQYGGVWAQEEIRKSLGIAGAKVVDEVLLAVPGSVNRFAETHPEKDAEVIESLCKVLDRLSSDTMAA</sequence>
<dbReference type="InterPro" id="IPR005025">
    <property type="entry name" value="FMN_Rdtase-like_dom"/>
</dbReference>
<dbReference type="AlphaFoldDB" id="I1D273"/>
<dbReference type="eggNOG" id="COG0431">
    <property type="taxonomic scope" value="Bacteria"/>
</dbReference>
<dbReference type="GO" id="GO:0016491">
    <property type="term" value="F:oxidoreductase activity"/>
    <property type="evidence" value="ECO:0007669"/>
    <property type="project" value="InterPro"/>
</dbReference>
<evidence type="ECO:0000259" key="1">
    <source>
        <dbReference type="Pfam" id="PF03358"/>
    </source>
</evidence>
<dbReference type="HOGENOM" id="CLU_055322_4_3_11"/>
<dbReference type="EMBL" id="CM001484">
    <property type="protein sequence ID" value="EIE99047.1"/>
    <property type="molecule type" value="Genomic_DNA"/>
</dbReference>
<dbReference type="Proteomes" id="UP000005087">
    <property type="component" value="Chromosome"/>
</dbReference>
<dbReference type="OrthoDB" id="9812295at2"/>
<protein>
    <submittedName>
        <fullName evidence="2">Putative flavoprotein</fullName>
    </submittedName>
</protein>
<keyword evidence="3" id="KW-1185">Reference proteome</keyword>
<reference evidence="2 3" key="1">
    <citation type="submission" date="2011-09" db="EMBL/GenBank/DDBJ databases">
        <authorList>
            <consortium name="US DOE Joint Genome Institute (JGI-PGF)"/>
            <person name="Lucas S."/>
            <person name="Han J."/>
            <person name="Lapidus A."/>
            <person name="Cheng J.-F."/>
            <person name="Goodwin L."/>
            <person name="Pitluck S."/>
            <person name="Peters L."/>
            <person name="Land M.L."/>
            <person name="Hauser L."/>
            <person name="Brambilla E."/>
            <person name="Klenk H.-P."/>
            <person name="Woyke T.J."/>
        </authorList>
    </citation>
    <scope>NUCLEOTIDE SEQUENCE [LARGE SCALE GENOMIC DNA]</scope>
    <source>
        <strain evidence="2 3">K62</strain>
    </source>
</reference>
<dbReference type="Pfam" id="PF03358">
    <property type="entry name" value="FMN_red"/>
    <property type="match status" value="1"/>
</dbReference>
<feature type="domain" description="NADPH-dependent FMN reductase-like" evidence="1">
    <location>
        <begin position="4"/>
        <end position="149"/>
    </location>
</feature>
<dbReference type="STRING" id="928724.SacglDRAFT_02146"/>
<dbReference type="GO" id="GO:0010181">
    <property type="term" value="F:FMN binding"/>
    <property type="evidence" value="ECO:0007669"/>
    <property type="project" value="TreeGrafter"/>
</dbReference>
<dbReference type="PANTHER" id="PTHR30543">
    <property type="entry name" value="CHROMATE REDUCTASE"/>
    <property type="match status" value="1"/>
</dbReference>
<accession>I1D273</accession>
<dbReference type="RefSeq" id="WP_005464306.1">
    <property type="nucleotide sequence ID" value="NZ_CM001484.1"/>
</dbReference>
<dbReference type="PANTHER" id="PTHR30543:SF21">
    <property type="entry name" value="NAD(P)H-DEPENDENT FMN REDUCTASE LOT6"/>
    <property type="match status" value="1"/>
</dbReference>
<evidence type="ECO:0000313" key="3">
    <source>
        <dbReference type="Proteomes" id="UP000005087"/>
    </source>
</evidence>
<dbReference type="SUPFAM" id="SSF52218">
    <property type="entry name" value="Flavoproteins"/>
    <property type="match status" value="1"/>
</dbReference>
<dbReference type="GO" id="GO:0005829">
    <property type="term" value="C:cytosol"/>
    <property type="evidence" value="ECO:0007669"/>
    <property type="project" value="TreeGrafter"/>
</dbReference>
<gene>
    <name evidence="2" type="ORF">SacglDRAFT_02146</name>
</gene>
<dbReference type="Gene3D" id="3.40.50.360">
    <property type="match status" value="1"/>
</dbReference>
<name>I1D273_9PSEU</name>
<organism evidence="2 3">
    <name type="scientific">Saccharomonospora glauca K62</name>
    <dbReference type="NCBI Taxonomy" id="928724"/>
    <lineage>
        <taxon>Bacteria</taxon>
        <taxon>Bacillati</taxon>
        <taxon>Actinomycetota</taxon>
        <taxon>Actinomycetes</taxon>
        <taxon>Pseudonocardiales</taxon>
        <taxon>Pseudonocardiaceae</taxon>
        <taxon>Saccharomonospora</taxon>
    </lineage>
</organism>
<evidence type="ECO:0000313" key="2">
    <source>
        <dbReference type="EMBL" id="EIE99047.1"/>
    </source>
</evidence>
<proteinExistence type="predicted"/>
<dbReference type="InterPro" id="IPR050712">
    <property type="entry name" value="NAD(P)H-dep_reductase"/>
</dbReference>
<reference evidence="3" key="2">
    <citation type="submission" date="2012-01" db="EMBL/GenBank/DDBJ databases">
        <title>Noncontiguous Finished sequence of chromosome of Saccharomonospora glauca K62.</title>
        <authorList>
            <consortium name="US DOE Joint Genome Institute"/>
            <person name="Lucas S."/>
            <person name="Han J."/>
            <person name="Lapidus A."/>
            <person name="Cheng J.-F."/>
            <person name="Goodwin L."/>
            <person name="Pitluck S."/>
            <person name="Peters L."/>
            <person name="Mikhailova N."/>
            <person name="Held B."/>
            <person name="Detter J.C."/>
            <person name="Han C."/>
            <person name="Tapia R."/>
            <person name="Land M."/>
            <person name="Hauser L."/>
            <person name="Kyrpides N."/>
            <person name="Ivanova N."/>
            <person name="Pagani I."/>
            <person name="Brambilla E.-M."/>
            <person name="Klenk H.-P."/>
            <person name="Woyke T."/>
        </authorList>
    </citation>
    <scope>NUCLEOTIDE SEQUENCE [LARGE SCALE GENOMIC DNA]</scope>
    <source>
        <strain evidence="3">K62</strain>
    </source>
</reference>